<evidence type="ECO:0000313" key="2">
    <source>
        <dbReference type="Proteomes" id="UP000297452"/>
    </source>
</evidence>
<keyword evidence="2" id="KW-1185">Reference proteome</keyword>
<dbReference type="AlphaFoldDB" id="A0A4Z1I2M5"/>
<evidence type="ECO:0000313" key="1">
    <source>
        <dbReference type="EMBL" id="TGO55596.1"/>
    </source>
</evidence>
<organism evidence="1 2">
    <name type="scientific">Botryotinia narcissicola</name>
    <dbReference type="NCBI Taxonomy" id="278944"/>
    <lineage>
        <taxon>Eukaryota</taxon>
        <taxon>Fungi</taxon>
        <taxon>Dikarya</taxon>
        <taxon>Ascomycota</taxon>
        <taxon>Pezizomycotina</taxon>
        <taxon>Leotiomycetes</taxon>
        <taxon>Helotiales</taxon>
        <taxon>Sclerotiniaceae</taxon>
        <taxon>Botryotinia</taxon>
    </lineage>
</organism>
<reference evidence="1 2" key="1">
    <citation type="submission" date="2017-12" db="EMBL/GenBank/DDBJ databases">
        <title>Comparative genomics of Botrytis spp.</title>
        <authorList>
            <person name="Valero-Jimenez C.A."/>
            <person name="Tapia P."/>
            <person name="Veloso J."/>
            <person name="Silva-Moreno E."/>
            <person name="Staats M."/>
            <person name="Valdes J.H."/>
            <person name="Van Kan J.A.L."/>
        </authorList>
    </citation>
    <scope>NUCLEOTIDE SEQUENCE [LARGE SCALE GENOMIC DNA]</scope>
    <source>
        <strain evidence="1 2">MUCL2120</strain>
    </source>
</reference>
<dbReference type="EMBL" id="PQXJ01000241">
    <property type="protein sequence ID" value="TGO55596.1"/>
    <property type="molecule type" value="Genomic_DNA"/>
</dbReference>
<proteinExistence type="predicted"/>
<dbReference type="Proteomes" id="UP000297452">
    <property type="component" value="Unassembled WGS sequence"/>
</dbReference>
<name>A0A4Z1I2M5_9HELO</name>
<gene>
    <name evidence="1" type="ORF">BOTNAR_0241g00080</name>
</gene>
<accession>A0A4Z1I2M5</accession>
<protein>
    <submittedName>
        <fullName evidence="1">Uncharacterized protein</fullName>
    </submittedName>
</protein>
<sequence length="89" mass="10103">MGLSSTSQIARGAFFAFSQRENSQYHSQKRGHSFHKLAVPKSSKKIILQTDEEEAGESKFTIVTPQPRSQNLNATKVRGLRPPWECREE</sequence>
<comment type="caution">
    <text evidence="1">The sequence shown here is derived from an EMBL/GenBank/DDBJ whole genome shotgun (WGS) entry which is preliminary data.</text>
</comment>